<dbReference type="EMBL" id="CAJVCH010374575">
    <property type="protein sequence ID" value="CAG7816627.1"/>
    <property type="molecule type" value="Genomic_DNA"/>
</dbReference>
<evidence type="ECO:0000313" key="1">
    <source>
        <dbReference type="EMBL" id="CAG7816627.1"/>
    </source>
</evidence>
<evidence type="ECO:0000313" key="2">
    <source>
        <dbReference type="Proteomes" id="UP000708208"/>
    </source>
</evidence>
<keyword evidence="2" id="KW-1185">Reference proteome</keyword>
<reference evidence="1" key="1">
    <citation type="submission" date="2021-06" db="EMBL/GenBank/DDBJ databases">
        <authorList>
            <person name="Hodson N. C."/>
            <person name="Mongue J. A."/>
            <person name="Jaron S. K."/>
        </authorList>
    </citation>
    <scope>NUCLEOTIDE SEQUENCE</scope>
</reference>
<gene>
    <name evidence="1" type="ORF">AFUS01_LOCUS27240</name>
</gene>
<protein>
    <submittedName>
        <fullName evidence="1">Uncharacterized protein</fullName>
    </submittedName>
</protein>
<dbReference type="Proteomes" id="UP000708208">
    <property type="component" value="Unassembled WGS sequence"/>
</dbReference>
<comment type="caution">
    <text evidence="1">The sequence shown here is derived from an EMBL/GenBank/DDBJ whole genome shotgun (WGS) entry which is preliminary data.</text>
</comment>
<name>A0A8J2PBI2_9HEXA</name>
<proteinExistence type="predicted"/>
<organism evidence="1 2">
    <name type="scientific">Allacma fusca</name>
    <dbReference type="NCBI Taxonomy" id="39272"/>
    <lineage>
        <taxon>Eukaryota</taxon>
        <taxon>Metazoa</taxon>
        <taxon>Ecdysozoa</taxon>
        <taxon>Arthropoda</taxon>
        <taxon>Hexapoda</taxon>
        <taxon>Collembola</taxon>
        <taxon>Symphypleona</taxon>
        <taxon>Sminthuridae</taxon>
        <taxon>Allacma</taxon>
    </lineage>
</organism>
<accession>A0A8J2PBI2</accession>
<sequence>IKEGSFLSEKF</sequence>
<feature type="non-terminal residue" evidence="1">
    <location>
        <position position="11"/>
    </location>
</feature>